<dbReference type="EMBL" id="PSNW01000002">
    <property type="protein sequence ID" value="PPE75190.1"/>
    <property type="molecule type" value="Genomic_DNA"/>
</dbReference>
<evidence type="ECO:0000313" key="1">
    <source>
        <dbReference type="EMBL" id="PPE75190.1"/>
    </source>
</evidence>
<name>A0A2S5TJL9_9GAMM</name>
<organism evidence="1 2">
    <name type="scientific">Solimonas fluminis</name>
    <dbReference type="NCBI Taxonomy" id="2086571"/>
    <lineage>
        <taxon>Bacteria</taxon>
        <taxon>Pseudomonadati</taxon>
        <taxon>Pseudomonadota</taxon>
        <taxon>Gammaproteobacteria</taxon>
        <taxon>Nevskiales</taxon>
        <taxon>Nevskiaceae</taxon>
        <taxon>Solimonas</taxon>
    </lineage>
</organism>
<accession>A0A2S5TJL9</accession>
<proteinExistence type="predicted"/>
<protein>
    <submittedName>
        <fullName evidence="1">Pilus assembly protein</fullName>
    </submittedName>
</protein>
<evidence type="ECO:0000313" key="2">
    <source>
        <dbReference type="Proteomes" id="UP000238220"/>
    </source>
</evidence>
<dbReference type="Proteomes" id="UP000238220">
    <property type="component" value="Unassembled WGS sequence"/>
</dbReference>
<keyword evidence="2" id="KW-1185">Reference proteome</keyword>
<reference evidence="1 2" key="1">
    <citation type="submission" date="2018-02" db="EMBL/GenBank/DDBJ databases">
        <title>Genome sequencing of Solimonas sp. HR-BB.</title>
        <authorList>
            <person name="Lee Y."/>
            <person name="Jeon C.O."/>
        </authorList>
    </citation>
    <scope>NUCLEOTIDE SEQUENCE [LARGE SCALE GENOMIC DNA]</scope>
    <source>
        <strain evidence="1 2">HR-BB</strain>
    </source>
</reference>
<sequence length="173" mass="18228">MIEVLVTLIIVSIGLLGLAQLQSKMQLSDMEAYQRAQALMLVKDMASSIAANRKAAASYVTTAPLGAGMTCPVPSAIPTRQERDRAQWCRFLQGVAERQNTTDRGAMIGARGCVTALGGDAYLVTVAWQGLLPIAAPPAGVACGAGQYNDGAACTSDRCRRVETMVVRLGTLI</sequence>
<dbReference type="AlphaFoldDB" id="A0A2S5TJL9"/>
<gene>
    <name evidence="1" type="ORF">C3942_05815</name>
</gene>
<comment type="caution">
    <text evidence="1">The sequence shown here is derived from an EMBL/GenBank/DDBJ whole genome shotgun (WGS) entry which is preliminary data.</text>
</comment>